<proteinExistence type="inferred from homology"/>
<evidence type="ECO:0000313" key="4">
    <source>
        <dbReference type="EMBL" id="ARO89034.1"/>
    </source>
</evidence>
<dbReference type="KEGG" id="nlc:EBAPG3_005460"/>
<dbReference type="InterPro" id="IPR005632">
    <property type="entry name" value="Chaperone_Skp"/>
</dbReference>
<dbReference type="eggNOG" id="COG2825">
    <property type="taxonomic scope" value="Bacteria"/>
</dbReference>
<organism evidence="4 5">
    <name type="scientific">Nitrosospira lacus</name>
    <dbReference type="NCBI Taxonomy" id="1288494"/>
    <lineage>
        <taxon>Bacteria</taxon>
        <taxon>Pseudomonadati</taxon>
        <taxon>Pseudomonadota</taxon>
        <taxon>Betaproteobacteria</taxon>
        <taxon>Nitrosomonadales</taxon>
        <taxon>Nitrosomonadaceae</taxon>
        <taxon>Nitrosospira</taxon>
    </lineage>
</organism>
<dbReference type="Gene3D" id="3.30.910.20">
    <property type="entry name" value="Skp domain"/>
    <property type="match status" value="1"/>
</dbReference>
<dbReference type="EMBL" id="CP021106">
    <property type="protein sequence ID" value="ARO89034.1"/>
    <property type="molecule type" value="Genomic_DNA"/>
</dbReference>
<dbReference type="GO" id="GO:0005829">
    <property type="term" value="C:cytosol"/>
    <property type="evidence" value="ECO:0007669"/>
    <property type="project" value="TreeGrafter"/>
</dbReference>
<dbReference type="GO" id="GO:0051082">
    <property type="term" value="F:unfolded protein binding"/>
    <property type="evidence" value="ECO:0007669"/>
    <property type="project" value="InterPro"/>
</dbReference>
<evidence type="ECO:0000256" key="3">
    <source>
        <dbReference type="SAM" id="Coils"/>
    </source>
</evidence>
<dbReference type="PANTHER" id="PTHR35089">
    <property type="entry name" value="CHAPERONE PROTEIN SKP"/>
    <property type="match status" value="1"/>
</dbReference>
<sequence length="175" mass="20128">MKHKDQWRRTLTAACMIIASASGFLDVHADDVKIGVVDTERILAESAPAVRALKKIEKEFLPRDQEIKKMASQAKVLQELLEKEGKTLPEADRRNKERDLATLNREYQRAQRQMREDLSLRQNDEVATLQLSATKAIQIIAESEKYDLILPLRDLVYRSQRMDITEKVIKALADK</sequence>
<dbReference type="RefSeq" id="WP_004174100.1">
    <property type="nucleotide sequence ID" value="NZ_CP021106.3"/>
</dbReference>
<gene>
    <name evidence="4" type="ORF">EBAPG3_005460</name>
</gene>
<dbReference type="PANTHER" id="PTHR35089:SF1">
    <property type="entry name" value="CHAPERONE PROTEIN SKP"/>
    <property type="match status" value="1"/>
</dbReference>
<dbReference type="SUPFAM" id="SSF111384">
    <property type="entry name" value="OmpH-like"/>
    <property type="match status" value="1"/>
</dbReference>
<reference evidence="4 5" key="1">
    <citation type="journal article" date="2015" name="Int. J. Syst. Evol. Microbiol.">
        <title>Nitrosospira lacus sp. nov., a psychrotolerant, ammonia-oxidizing bacterium from sandy lake sediment.</title>
        <authorList>
            <person name="Urakawa H."/>
            <person name="Garcia J.C."/>
            <person name="Nielsen J.L."/>
            <person name="Le V.Q."/>
            <person name="Kozlowski J.A."/>
            <person name="Stein L.Y."/>
            <person name="Lim C.K."/>
            <person name="Pommerening-Roser A."/>
            <person name="Martens-Habbena W."/>
            <person name="Stahl D.A."/>
            <person name="Klotz M.G."/>
        </authorList>
    </citation>
    <scope>NUCLEOTIDE SEQUENCE [LARGE SCALE GENOMIC DNA]</scope>
    <source>
        <strain evidence="4 5">APG3</strain>
    </source>
</reference>
<keyword evidence="3" id="KW-0175">Coiled coil</keyword>
<evidence type="ECO:0000313" key="5">
    <source>
        <dbReference type="Proteomes" id="UP000012179"/>
    </source>
</evidence>
<name>A0A1W6ST96_9PROT</name>
<accession>A0A1W6ST96</accession>
<dbReference type="SMART" id="SM00935">
    <property type="entry name" value="OmpH"/>
    <property type="match status" value="1"/>
</dbReference>
<evidence type="ECO:0000256" key="1">
    <source>
        <dbReference type="ARBA" id="ARBA00022729"/>
    </source>
</evidence>
<dbReference type="PIRSF" id="PIRSF002094">
    <property type="entry name" value="OMP26_Skp"/>
    <property type="match status" value="1"/>
</dbReference>
<dbReference type="AlphaFoldDB" id="A0A1W6ST96"/>
<dbReference type="Pfam" id="PF03938">
    <property type="entry name" value="OmpH"/>
    <property type="match status" value="1"/>
</dbReference>
<keyword evidence="1" id="KW-0732">Signal</keyword>
<dbReference type="InterPro" id="IPR024930">
    <property type="entry name" value="Skp_dom_sf"/>
</dbReference>
<feature type="coiled-coil region" evidence="3">
    <location>
        <begin position="93"/>
        <end position="120"/>
    </location>
</feature>
<protein>
    <recommendedName>
        <fullName evidence="6">Periplasmic chaperone for outer membrane proteins Skp</fullName>
    </recommendedName>
</protein>
<keyword evidence="5" id="KW-1185">Reference proteome</keyword>
<evidence type="ECO:0000256" key="2">
    <source>
        <dbReference type="PIRNR" id="PIRNR002094"/>
    </source>
</evidence>
<dbReference type="Proteomes" id="UP000012179">
    <property type="component" value="Chromosome"/>
</dbReference>
<dbReference type="GO" id="GO:0050821">
    <property type="term" value="P:protein stabilization"/>
    <property type="evidence" value="ECO:0007669"/>
    <property type="project" value="TreeGrafter"/>
</dbReference>
<evidence type="ECO:0008006" key="6">
    <source>
        <dbReference type="Google" id="ProtNLM"/>
    </source>
</evidence>
<comment type="similarity">
    <text evidence="2">Belongs to the skp family.</text>
</comment>